<name>A0A6I4SPG4_9SPHN</name>
<feature type="signal peptide" evidence="1">
    <location>
        <begin position="1"/>
        <end position="26"/>
    </location>
</feature>
<reference evidence="2 3" key="1">
    <citation type="submission" date="2019-12" db="EMBL/GenBank/DDBJ databases">
        <title>Genomic-based taxomic classification of the family Erythrobacteraceae.</title>
        <authorList>
            <person name="Xu L."/>
        </authorList>
    </citation>
    <scope>NUCLEOTIDE SEQUENCE [LARGE SCALE GENOMIC DNA]</scope>
    <source>
        <strain evidence="2 3">JCM 17802</strain>
    </source>
</reference>
<feature type="chain" id="PRO_5026109370" description="Tetratricopeptide repeat-containing protein" evidence="1">
    <location>
        <begin position="27"/>
        <end position="712"/>
    </location>
</feature>
<comment type="caution">
    <text evidence="2">The sequence shown here is derived from an EMBL/GenBank/DDBJ whole genome shotgun (WGS) entry which is preliminary data.</text>
</comment>
<dbReference type="EMBL" id="WTYS01000001">
    <property type="protein sequence ID" value="MXO57715.1"/>
    <property type="molecule type" value="Genomic_DNA"/>
</dbReference>
<dbReference type="AlphaFoldDB" id="A0A6I4SPG4"/>
<dbReference type="Proteomes" id="UP000468943">
    <property type="component" value="Unassembled WGS sequence"/>
</dbReference>
<evidence type="ECO:0000313" key="2">
    <source>
        <dbReference type="EMBL" id="MXO57715.1"/>
    </source>
</evidence>
<keyword evidence="3" id="KW-1185">Reference proteome</keyword>
<dbReference type="InterPro" id="IPR011990">
    <property type="entry name" value="TPR-like_helical_dom_sf"/>
</dbReference>
<accession>A0A6I4SPG4</accession>
<protein>
    <recommendedName>
        <fullName evidence="4">Tetratricopeptide repeat-containing protein</fullName>
    </recommendedName>
</protein>
<evidence type="ECO:0000313" key="3">
    <source>
        <dbReference type="Proteomes" id="UP000468943"/>
    </source>
</evidence>
<organism evidence="2 3">
    <name type="scientific">Pontixanthobacter gangjinensis</name>
    <dbReference type="NCBI Taxonomy" id="1028742"/>
    <lineage>
        <taxon>Bacteria</taxon>
        <taxon>Pseudomonadati</taxon>
        <taxon>Pseudomonadota</taxon>
        <taxon>Alphaproteobacteria</taxon>
        <taxon>Sphingomonadales</taxon>
        <taxon>Erythrobacteraceae</taxon>
        <taxon>Pontixanthobacter</taxon>
    </lineage>
</organism>
<sequence>MFKKTMLGLGLAAGTAIGAWSIPAQAGGYYCSADWKPENPDLNCASQIAISPGNDSRINLFLLIQDRAGQDGAGLSYPDVGWDTSFGRNFMRWSYMRAAWFPDPAKKEWPAHSGTRCQTVETGGQLFSTALAKNPPVRPEWRSFLGTTRSAIEDVCNNGAVGNLFASNGKYFQTQADFGGATAKPGAFLAYAEGSMSFYAGDWDRAAKYYTELARMGGDEWVKETSKYMIARNSLNEAIETGEDEWGDYEPDQTNGQIAARAEKEFREYLAEYPAGRYAKSASGLIRKALWLRGEFSALAPIYDDLLQRADPADRSTADLIDEVDDKFLNPRDGQIETRALLLAADDLIRMRTWAGSEEQPDNLISAAELERQAAAFADHPKLYGLLKANHAFYVQGDYRAVLQLLPDAAREESYTPLDFSRQYLRGLALHALKDRNEAGFWLDLIEGSKGIWQRPAVELALARNYEQAGQLDKVFAKGSPITDLRIRRILLDQSAGPDILKAQARSADLPASERSFALFSALIKQLEHGQYSGFVQDLPLTKQFLGSDESGLWSILDAEISPVHIFNKGKFSDGIACPQLETTVRALARNSRNARSRLCLGDFYRLNGFDNFGFGDRYNGGDNSGALGERNFYPGAATPRHDFYTSIMADRTASRDDRAYALYRAIRCYAPANANSCGGDGVDEPVRASWFRRLKRDYGSSKWARELEYYW</sequence>
<evidence type="ECO:0008006" key="4">
    <source>
        <dbReference type="Google" id="ProtNLM"/>
    </source>
</evidence>
<proteinExistence type="predicted"/>
<dbReference type="OrthoDB" id="5583261at2"/>
<gene>
    <name evidence="2" type="ORF">GRI36_12600</name>
</gene>
<dbReference type="Gene3D" id="1.25.40.10">
    <property type="entry name" value="Tetratricopeptide repeat domain"/>
    <property type="match status" value="1"/>
</dbReference>
<dbReference type="RefSeq" id="WP_160598765.1">
    <property type="nucleotide sequence ID" value="NZ_WTYS01000001.1"/>
</dbReference>
<evidence type="ECO:0000256" key="1">
    <source>
        <dbReference type="SAM" id="SignalP"/>
    </source>
</evidence>
<keyword evidence="1" id="KW-0732">Signal</keyword>